<proteinExistence type="predicted"/>
<protein>
    <submittedName>
        <fullName evidence="1">Uncharacterized protein</fullName>
    </submittedName>
</protein>
<organism evidence="1">
    <name type="scientific">Zea mays</name>
    <name type="common">Maize</name>
    <dbReference type="NCBI Taxonomy" id="4577"/>
    <lineage>
        <taxon>Eukaryota</taxon>
        <taxon>Viridiplantae</taxon>
        <taxon>Streptophyta</taxon>
        <taxon>Embryophyta</taxon>
        <taxon>Tracheophyta</taxon>
        <taxon>Spermatophyta</taxon>
        <taxon>Magnoliopsida</taxon>
        <taxon>Liliopsida</taxon>
        <taxon>Poales</taxon>
        <taxon>Poaceae</taxon>
        <taxon>PACMAD clade</taxon>
        <taxon>Panicoideae</taxon>
        <taxon>Andropogonodae</taxon>
        <taxon>Andropogoneae</taxon>
        <taxon>Tripsacinae</taxon>
        <taxon>Zea</taxon>
    </lineage>
</organism>
<sequence>MERQNQVSNLNKGRRVLVVIELSGDLYEDAWNRSYLASKWSLCSGSKLIGTSRSDKIVKFGTTRALTLNSLSHAAYWYFFKYHRSSQEEVPEIRIQDVLYGSIKRHGKFEVLAWRSQIPPYYSYVHACEI</sequence>
<accession>A0A1D6ELH7</accession>
<evidence type="ECO:0000313" key="1">
    <source>
        <dbReference type="EMBL" id="ONM20743.1"/>
    </source>
</evidence>
<name>A0A1D6ELH7_MAIZE</name>
<dbReference type="InParanoid" id="A0A1D6ELH7"/>
<reference evidence="1" key="1">
    <citation type="submission" date="2015-12" db="EMBL/GenBank/DDBJ databases">
        <title>Update maize B73 reference genome by single molecule sequencing technologies.</title>
        <authorList>
            <consortium name="Maize Genome Sequencing Project"/>
            <person name="Ware D."/>
        </authorList>
    </citation>
    <scope>NUCLEOTIDE SEQUENCE [LARGE SCALE GENOMIC DNA]</scope>
    <source>
        <tissue evidence="1">Seedling</tissue>
    </source>
</reference>
<dbReference type="PANTHER" id="PTHR33377:SF92">
    <property type="entry name" value="NB-ARC DOMAIN-CONTAINING PROTEIN"/>
    <property type="match status" value="1"/>
</dbReference>
<dbReference type="PANTHER" id="PTHR33377">
    <property type="entry name" value="OS10G0134700 PROTEIN-RELATED"/>
    <property type="match status" value="1"/>
</dbReference>
<dbReference type="EMBL" id="CM007648">
    <property type="protein sequence ID" value="ONM20743.1"/>
    <property type="molecule type" value="Genomic_DNA"/>
</dbReference>
<gene>
    <name evidence="1" type="ORF">ZEAMMB73_Zm00001d005277</name>
</gene>
<dbReference type="AlphaFoldDB" id="A0A1D6ELH7"/>